<gene>
    <name evidence="1" type="ORF">GB883_20475</name>
</gene>
<dbReference type="RefSeq" id="WP_152202872.1">
    <property type="nucleotide sequence ID" value="NZ_VUKF01000019.1"/>
</dbReference>
<proteinExistence type="predicted"/>
<evidence type="ECO:0000313" key="2">
    <source>
        <dbReference type="Proteomes" id="UP000451860"/>
    </source>
</evidence>
<dbReference type="EMBL" id="WHJE01000220">
    <property type="protein sequence ID" value="KAE8762222.1"/>
    <property type="molecule type" value="Genomic_DNA"/>
</dbReference>
<sequence length="123" mass="12818">MSEVSNPVRDRSDRLPLSLGDQLVGTWTLVGPDDGAEGLLLVTPDGYAAVQLADTDAAAPLASAGPVRLDEGAGTLTFDLPAAALTERLGAEHQVTIEGDELRLQRDGAALTWRRAEGADRAA</sequence>
<evidence type="ECO:0008006" key="3">
    <source>
        <dbReference type="Google" id="ProtNLM"/>
    </source>
</evidence>
<organism evidence="1 2">
    <name type="scientific">Georgenia thermotolerans</name>
    <dbReference type="NCBI Taxonomy" id="527326"/>
    <lineage>
        <taxon>Bacteria</taxon>
        <taxon>Bacillati</taxon>
        <taxon>Actinomycetota</taxon>
        <taxon>Actinomycetes</taxon>
        <taxon>Micrococcales</taxon>
        <taxon>Bogoriellaceae</taxon>
        <taxon>Georgenia</taxon>
    </lineage>
</organism>
<accession>A0A7J5UIN0</accession>
<evidence type="ECO:0000313" key="1">
    <source>
        <dbReference type="EMBL" id="KAE8762222.1"/>
    </source>
</evidence>
<dbReference type="AlphaFoldDB" id="A0A7J5UIN0"/>
<protein>
    <recommendedName>
        <fullName evidence="3">META domain-containing protein</fullName>
    </recommendedName>
</protein>
<dbReference type="Proteomes" id="UP000451860">
    <property type="component" value="Unassembled WGS sequence"/>
</dbReference>
<reference evidence="1 2" key="1">
    <citation type="submission" date="2019-10" db="EMBL/GenBank/DDBJ databases">
        <title>Georgenia wutianyii sp. nov. and Georgenia yuyongxinii sp. nov. isolated from plateau pika (Ochotona curzoniae) in the Qinghai-Tibet plateau of China.</title>
        <authorList>
            <person name="Tian Z."/>
        </authorList>
    </citation>
    <scope>NUCLEOTIDE SEQUENCE [LARGE SCALE GENOMIC DNA]</scope>
    <source>
        <strain evidence="1 2">DSM 21501</strain>
    </source>
</reference>
<keyword evidence="2" id="KW-1185">Reference proteome</keyword>
<name>A0A7J5UIN0_9MICO</name>
<comment type="caution">
    <text evidence="1">The sequence shown here is derived from an EMBL/GenBank/DDBJ whole genome shotgun (WGS) entry which is preliminary data.</text>
</comment>
<dbReference type="OrthoDB" id="118834at2"/>